<evidence type="ECO:0000256" key="15">
    <source>
        <dbReference type="SAM" id="Phobius"/>
    </source>
</evidence>
<dbReference type="Pfam" id="PF00229">
    <property type="entry name" value="TNF"/>
    <property type="match status" value="1"/>
</dbReference>
<dbReference type="PROSITE" id="PS00022">
    <property type="entry name" value="EGF_1"/>
    <property type="match status" value="5"/>
</dbReference>
<keyword evidence="5" id="KW-0964">Secreted</keyword>
<dbReference type="Gene3D" id="2.60.120.40">
    <property type="match status" value="1"/>
</dbReference>
<feature type="disulfide bond" evidence="13">
    <location>
        <begin position="386"/>
        <end position="395"/>
    </location>
</feature>
<dbReference type="PANTHER" id="PTHR45836">
    <property type="entry name" value="SLIT HOMOLOG"/>
    <property type="match status" value="1"/>
</dbReference>
<dbReference type="SMART" id="SM00082">
    <property type="entry name" value="LRRCT"/>
    <property type="match status" value="1"/>
</dbReference>
<keyword evidence="19" id="KW-1185">Reference proteome</keyword>
<dbReference type="GO" id="GO:0006955">
    <property type="term" value="P:immune response"/>
    <property type="evidence" value="ECO:0007669"/>
    <property type="project" value="InterPro"/>
</dbReference>
<comment type="similarity">
    <text evidence="3">Belongs to the tumor necrosis factor family.</text>
</comment>
<keyword evidence="7" id="KW-0433">Leucine-rich repeat</keyword>
<dbReference type="InterPro" id="IPR008983">
    <property type="entry name" value="Tumour_necrosis_fac-like_dom"/>
</dbReference>
<dbReference type="InterPro" id="IPR001611">
    <property type="entry name" value="Leu-rich_rpt"/>
</dbReference>
<protein>
    <submittedName>
        <fullName evidence="18">CRB1 protein</fullName>
    </submittedName>
</protein>
<dbReference type="FunFam" id="2.10.25.10:FF:000143">
    <property type="entry name" value="Protein crumbs 1"/>
    <property type="match status" value="2"/>
</dbReference>
<evidence type="ECO:0000256" key="1">
    <source>
        <dbReference type="ARBA" id="ARBA00004496"/>
    </source>
</evidence>
<name>A0A8K0EIH8_BRALA</name>
<keyword evidence="15" id="KW-0812">Transmembrane</keyword>
<feature type="domain" description="SRCR" evidence="17">
    <location>
        <begin position="129"/>
        <end position="247"/>
    </location>
</feature>
<keyword evidence="6 13" id="KW-0245">EGF-like domain</keyword>
<feature type="domain" description="EGF-like" evidence="16">
    <location>
        <begin position="324"/>
        <end position="360"/>
    </location>
</feature>
<feature type="disulfide bond" evidence="13">
    <location>
        <begin position="350"/>
        <end position="359"/>
    </location>
</feature>
<dbReference type="SUPFAM" id="SSF52058">
    <property type="entry name" value="L domain-like"/>
    <property type="match status" value="1"/>
</dbReference>
<dbReference type="GO" id="GO:0016020">
    <property type="term" value="C:membrane"/>
    <property type="evidence" value="ECO:0007669"/>
    <property type="project" value="InterPro"/>
</dbReference>
<dbReference type="SMART" id="SM00202">
    <property type="entry name" value="SR"/>
    <property type="match status" value="1"/>
</dbReference>
<comment type="caution">
    <text evidence="14">Lacks conserved residue(s) required for the propagation of feature annotation.</text>
</comment>
<dbReference type="SMART" id="SM00181">
    <property type="entry name" value="EGF"/>
    <property type="match status" value="5"/>
</dbReference>
<dbReference type="InterPro" id="IPR006052">
    <property type="entry name" value="TNF_dom"/>
</dbReference>
<keyword evidence="12" id="KW-0325">Glycoprotein</keyword>
<feature type="disulfide bond" evidence="13">
    <location>
        <begin position="424"/>
        <end position="433"/>
    </location>
</feature>
<keyword evidence="4" id="KW-0963">Cytoplasm</keyword>
<evidence type="ECO:0000256" key="12">
    <source>
        <dbReference type="ARBA" id="ARBA00023180"/>
    </source>
</evidence>
<dbReference type="EMBL" id="OV696702">
    <property type="protein sequence ID" value="CAH1249625.1"/>
    <property type="molecule type" value="Genomic_DNA"/>
</dbReference>
<dbReference type="InterPro" id="IPR032675">
    <property type="entry name" value="LRR_dom_sf"/>
</dbReference>
<feature type="transmembrane region" description="Helical" evidence="15">
    <location>
        <begin position="29"/>
        <end position="48"/>
    </location>
</feature>
<dbReference type="PROSITE" id="PS50026">
    <property type="entry name" value="EGF_3"/>
    <property type="match status" value="5"/>
</dbReference>
<dbReference type="SUPFAM" id="SSF57184">
    <property type="entry name" value="Growth factor receptor domain"/>
    <property type="match status" value="1"/>
</dbReference>
<dbReference type="Gene3D" id="3.80.10.10">
    <property type="entry name" value="Ribonuclease Inhibitor"/>
    <property type="match status" value="1"/>
</dbReference>
<feature type="transmembrane region" description="Helical" evidence="15">
    <location>
        <begin position="860"/>
        <end position="882"/>
    </location>
</feature>
<accession>A0A8K0EIH8</accession>
<dbReference type="CDD" id="cd00054">
    <property type="entry name" value="EGF_CA"/>
    <property type="match status" value="5"/>
</dbReference>
<evidence type="ECO:0000313" key="18">
    <source>
        <dbReference type="EMBL" id="CAH1249625.1"/>
    </source>
</evidence>
<feature type="domain" description="EGF-like" evidence="16">
    <location>
        <begin position="398"/>
        <end position="434"/>
    </location>
</feature>
<keyword evidence="9" id="KW-0677">Repeat</keyword>
<dbReference type="PROSITE" id="PS00010">
    <property type="entry name" value="ASX_HYDROXYL"/>
    <property type="match status" value="2"/>
</dbReference>
<dbReference type="InterPro" id="IPR000742">
    <property type="entry name" value="EGF"/>
</dbReference>
<dbReference type="InterPro" id="IPR036772">
    <property type="entry name" value="SRCR-like_dom_sf"/>
</dbReference>
<dbReference type="OrthoDB" id="442731at2759"/>
<dbReference type="SMART" id="SM00013">
    <property type="entry name" value="LRRNT"/>
    <property type="match status" value="1"/>
</dbReference>
<dbReference type="InterPro" id="IPR051355">
    <property type="entry name" value="Notch/Slit_guidance"/>
</dbReference>
<dbReference type="Pfam" id="PF13855">
    <property type="entry name" value="LRR_8"/>
    <property type="match status" value="1"/>
</dbReference>
<gene>
    <name evidence="18" type="primary">CRB1</name>
    <name evidence="18" type="ORF">BLAG_LOCUS10663</name>
</gene>
<feature type="domain" description="EGF-like" evidence="16">
    <location>
        <begin position="286"/>
        <end position="322"/>
    </location>
</feature>
<dbReference type="GO" id="GO:0005737">
    <property type="term" value="C:cytoplasm"/>
    <property type="evidence" value="ECO:0007669"/>
    <property type="project" value="UniProtKB-SubCell"/>
</dbReference>
<evidence type="ECO:0000256" key="13">
    <source>
        <dbReference type="PROSITE-ProRule" id="PRU00076"/>
    </source>
</evidence>
<feature type="disulfide bond" evidence="13">
    <location>
        <begin position="312"/>
        <end position="321"/>
    </location>
</feature>
<keyword evidence="8" id="KW-0732">Signal</keyword>
<dbReference type="InterPro" id="IPR001190">
    <property type="entry name" value="SRCR"/>
</dbReference>
<evidence type="ECO:0000256" key="8">
    <source>
        <dbReference type="ARBA" id="ARBA00022729"/>
    </source>
</evidence>
<dbReference type="SUPFAM" id="SSF57196">
    <property type="entry name" value="EGF/Laminin"/>
    <property type="match status" value="2"/>
</dbReference>
<sequence>MDSEKSHSDAQFCEADESRTNHRKHDNSFSVMLFVCLFVLNGAGYMHLVRRLAYVEAQLALQCANPGQLVRETDGQQHGVIEKFEQTWEQGANNKQKTTGELKSSPALHLNLGRIKRSEDGSSAEKWEVRLFHPKSANGKRHKRHHDMAKGVVEVRIGGGKWGRICDRNWGIAESNVVCRHLGHDGATRSYRRAAANFGQYFSPHFSLSDVECTGTEQFLQECRNIFDTTSCEGKSRSKMSAGVKCAVTDECASSPCKNGGTCRDGQNRYTCECPPGWQGRNCEIETNKCSSSPCKNNATCEGGQYNYTCHCTEGWEGPTCETNSDECEVNPCQNNATCVDGVNTYSCLCAPGWEGRDCDIHKCSSGPCQNNGTCHVTQHGYTCACAPGWQGHHCENMENVCDSNPCQNHGTCHNGGDHHICQCQQGWVGVHCETINGMSHQRIQDNESESSLVASSNASSQHEYLNMDSRSSSTWVHIAAKSDSGDHTVTIERGHGVLADHWKKIRSNKFSLDHGKLEVKEEGDYYIYSQVQYMENEKNAYTTNHTVMVAGKHGGPDHFLTCVHEMYGFPPYKTCFTAGMRKLHKKDVVYLHVPCDGGPTVFRSGHLCSKSERRCCISTMRVYMWIRIHTTAMVVQKLCLLLLSVFVLAETDEPDCPSPCSCTDQYYGGELVVSCGGRQLDRIPAPLPPSVIWLDLKYNNITEVTSTSFKDITQVKGIGLSHNKIHTISVDAFKHLNHLDTVDLSQNLLKTISYDLFKTPIDSAVRDARRFFVTLAMNPWLCDCSLEWLIELFRNDSQMFSSRLVMCDAPETLQGVYVKEVSLSKFLCPIATITPTEENDNSTYHSLPMPASGRHVYHLPVYMLAPFFAILVLTVALALFVRRCMERKSPNRYRRIPNDVVLTGHQKDGSV</sequence>
<dbReference type="GO" id="GO:0005509">
    <property type="term" value="F:calcium ion binding"/>
    <property type="evidence" value="ECO:0007669"/>
    <property type="project" value="InterPro"/>
</dbReference>
<dbReference type="GO" id="GO:0005576">
    <property type="term" value="C:extracellular region"/>
    <property type="evidence" value="ECO:0007669"/>
    <property type="project" value="UniProtKB-SubCell"/>
</dbReference>
<dbReference type="PRINTS" id="PR00010">
    <property type="entry name" value="EGFBLOOD"/>
</dbReference>
<dbReference type="PROSITE" id="PS01187">
    <property type="entry name" value="EGF_CA"/>
    <property type="match status" value="1"/>
</dbReference>
<evidence type="ECO:0000259" key="16">
    <source>
        <dbReference type="PROSITE" id="PS50026"/>
    </source>
</evidence>
<evidence type="ECO:0000256" key="14">
    <source>
        <dbReference type="PROSITE-ProRule" id="PRU00196"/>
    </source>
</evidence>
<evidence type="ECO:0000256" key="4">
    <source>
        <dbReference type="ARBA" id="ARBA00022490"/>
    </source>
</evidence>
<keyword evidence="11 14" id="KW-1015">Disulfide bond</keyword>
<dbReference type="InterPro" id="IPR018097">
    <property type="entry name" value="EGF_Ca-bd_CS"/>
</dbReference>
<dbReference type="SUPFAM" id="SSF56487">
    <property type="entry name" value="SRCR-like"/>
    <property type="match status" value="1"/>
</dbReference>
<dbReference type="InterPro" id="IPR000483">
    <property type="entry name" value="Cys-rich_flank_reg_C"/>
</dbReference>
<evidence type="ECO:0000256" key="11">
    <source>
        <dbReference type="ARBA" id="ARBA00023157"/>
    </source>
</evidence>
<feature type="domain" description="EGF-like" evidence="16">
    <location>
        <begin position="361"/>
        <end position="396"/>
    </location>
</feature>
<dbReference type="SMART" id="SM00179">
    <property type="entry name" value="EGF_CA"/>
    <property type="match status" value="5"/>
</dbReference>
<keyword evidence="15" id="KW-1133">Transmembrane helix</keyword>
<dbReference type="PANTHER" id="PTHR45836:SF13">
    <property type="entry name" value="PROTEIN CRUMBS"/>
    <property type="match status" value="1"/>
</dbReference>
<reference evidence="18" key="1">
    <citation type="submission" date="2022-01" db="EMBL/GenBank/DDBJ databases">
        <authorList>
            <person name="Braso-Vives M."/>
        </authorList>
    </citation>
    <scope>NUCLEOTIDE SEQUENCE</scope>
</reference>
<evidence type="ECO:0000256" key="3">
    <source>
        <dbReference type="ARBA" id="ARBA00008670"/>
    </source>
</evidence>
<evidence type="ECO:0000256" key="9">
    <source>
        <dbReference type="ARBA" id="ARBA00022737"/>
    </source>
</evidence>
<feature type="domain" description="EGF-like" evidence="16">
    <location>
        <begin position="248"/>
        <end position="284"/>
    </location>
</feature>
<dbReference type="AlphaFoldDB" id="A0A8K0EIH8"/>
<keyword evidence="10" id="KW-0106">Calcium</keyword>
<evidence type="ECO:0000256" key="2">
    <source>
        <dbReference type="ARBA" id="ARBA00004613"/>
    </source>
</evidence>
<dbReference type="SUPFAM" id="SSF49842">
    <property type="entry name" value="TNF-like"/>
    <property type="match status" value="1"/>
</dbReference>
<dbReference type="FunFam" id="2.10.25.10:FF:000434">
    <property type="entry name" value="Predicted protein"/>
    <property type="match status" value="1"/>
</dbReference>
<evidence type="ECO:0000256" key="7">
    <source>
        <dbReference type="ARBA" id="ARBA00022614"/>
    </source>
</evidence>
<dbReference type="PRINTS" id="PR00258">
    <property type="entry name" value="SPERACTRCPTR"/>
</dbReference>
<dbReference type="Gene3D" id="3.10.250.10">
    <property type="entry name" value="SRCR-like domain"/>
    <property type="match status" value="1"/>
</dbReference>
<dbReference type="GO" id="GO:0007411">
    <property type="term" value="P:axon guidance"/>
    <property type="evidence" value="ECO:0007669"/>
    <property type="project" value="TreeGrafter"/>
</dbReference>
<evidence type="ECO:0000256" key="6">
    <source>
        <dbReference type="ARBA" id="ARBA00022536"/>
    </source>
</evidence>
<dbReference type="FunFam" id="2.10.25.10:FF:000425">
    <property type="entry name" value="Eyes shut homolog"/>
    <property type="match status" value="1"/>
</dbReference>
<keyword evidence="15" id="KW-0472">Membrane</keyword>
<dbReference type="GO" id="GO:0005164">
    <property type="term" value="F:tumor necrosis factor receptor binding"/>
    <property type="evidence" value="ECO:0007669"/>
    <property type="project" value="InterPro"/>
</dbReference>
<evidence type="ECO:0000256" key="5">
    <source>
        <dbReference type="ARBA" id="ARBA00022525"/>
    </source>
</evidence>
<feature type="disulfide bond" evidence="13">
    <location>
        <begin position="274"/>
        <end position="283"/>
    </location>
</feature>
<dbReference type="Proteomes" id="UP000838412">
    <property type="component" value="Chromosome 17"/>
</dbReference>
<dbReference type="FunFam" id="2.10.25.10:FF:000123">
    <property type="entry name" value="Crumbs homolog 1 (Drosophila)"/>
    <property type="match status" value="1"/>
</dbReference>
<evidence type="ECO:0000256" key="10">
    <source>
        <dbReference type="ARBA" id="ARBA00022837"/>
    </source>
</evidence>
<dbReference type="InterPro" id="IPR001881">
    <property type="entry name" value="EGF-like_Ca-bd_dom"/>
</dbReference>
<organism evidence="18 19">
    <name type="scientific">Branchiostoma lanceolatum</name>
    <name type="common">Common lancelet</name>
    <name type="synonym">Amphioxus lanceolatum</name>
    <dbReference type="NCBI Taxonomy" id="7740"/>
    <lineage>
        <taxon>Eukaryota</taxon>
        <taxon>Metazoa</taxon>
        <taxon>Chordata</taxon>
        <taxon>Cephalochordata</taxon>
        <taxon>Leptocardii</taxon>
        <taxon>Amphioxiformes</taxon>
        <taxon>Branchiostomatidae</taxon>
        <taxon>Branchiostoma</taxon>
    </lineage>
</organism>
<feature type="disulfide bond" evidence="14">
    <location>
        <begin position="213"/>
        <end position="223"/>
    </location>
</feature>
<evidence type="ECO:0000313" key="19">
    <source>
        <dbReference type="Proteomes" id="UP000838412"/>
    </source>
</evidence>
<dbReference type="InterPro" id="IPR000372">
    <property type="entry name" value="LRRNT"/>
</dbReference>
<dbReference type="Gene3D" id="2.10.25.10">
    <property type="entry name" value="Laminin"/>
    <property type="match status" value="5"/>
</dbReference>
<proteinExistence type="inferred from homology"/>
<comment type="subcellular location">
    <subcellularLocation>
        <location evidence="1">Cytoplasm</location>
    </subcellularLocation>
    <subcellularLocation>
        <location evidence="2">Secreted</location>
    </subcellularLocation>
</comment>
<dbReference type="PROSITE" id="PS50287">
    <property type="entry name" value="SRCR_2"/>
    <property type="match status" value="1"/>
</dbReference>
<dbReference type="InterPro" id="IPR009030">
    <property type="entry name" value="Growth_fac_rcpt_cys_sf"/>
</dbReference>
<evidence type="ECO:0000259" key="17">
    <source>
        <dbReference type="PROSITE" id="PS50287"/>
    </source>
</evidence>
<dbReference type="InterPro" id="IPR000152">
    <property type="entry name" value="EGF-type_Asp/Asn_hydroxyl_site"/>
</dbReference>
<dbReference type="Pfam" id="PF00530">
    <property type="entry name" value="SRCR"/>
    <property type="match status" value="1"/>
</dbReference>
<dbReference type="Pfam" id="PF00008">
    <property type="entry name" value="EGF"/>
    <property type="match status" value="5"/>
</dbReference>
<dbReference type="PROSITE" id="PS01186">
    <property type="entry name" value="EGF_2"/>
    <property type="match status" value="5"/>
</dbReference>